<gene>
    <name evidence="4" type="ORF">GCM10023323_50450</name>
</gene>
<dbReference type="Gene3D" id="3.30.200.20">
    <property type="entry name" value="Phosphorylase Kinase, domain 1"/>
    <property type="match status" value="1"/>
</dbReference>
<dbReference type="Pfam" id="PF00069">
    <property type="entry name" value="Pkinase"/>
    <property type="match status" value="1"/>
</dbReference>
<evidence type="ECO:0000313" key="5">
    <source>
        <dbReference type="Proteomes" id="UP001499878"/>
    </source>
</evidence>
<dbReference type="PROSITE" id="PS50011">
    <property type="entry name" value="PROTEIN_KINASE_DOM"/>
    <property type="match status" value="1"/>
</dbReference>
<accession>A0ABP9T7F3</accession>
<dbReference type="Gene3D" id="1.10.510.10">
    <property type="entry name" value="Transferase(Phosphotransferase) domain 1"/>
    <property type="match status" value="1"/>
</dbReference>
<evidence type="ECO:0000313" key="4">
    <source>
        <dbReference type="EMBL" id="GAA5212816.1"/>
    </source>
</evidence>
<evidence type="ECO:0000259" key="3">
    <source>
        <dbReference type="PROSITE" id="PS50011"/>
    </source>
</evidence>
<sequence length="462" mass="50641">MTGQPYAVPVPKGYRIGPWEVREPLASGAFATVYDATRAADDGELPRRAALKFLATGTRTPRQLHHLRDLAEREVQLLRRLRSPRLIRMYDTLAVDDPDHPELDGATVLVLERAEGSLDAVLARTPSPEAGPALLAQICEGLHQLHHAGWVHGDLKPANVLLMADGSARLADFNLAAEMEGTHAYAPAFATPDYTPPELLWPEVDERGTRIRPSADVWAFGVLAHVVLTGEFPLPGGTSEARSDAAARYARGREELRLSPGLPDAWREIISDCLARTHEERTGRTAGTASLLRRVERVAGTSPAARLPRLRPYRLRRTARVSTLVAVALAAATASTMYAVREDDEPTYGYHRCPVASVCFFSEPNGGGEMCSWDRDDADWLSGADTCLWTRDRPVQSIFNNSSDDSTGLGAVAYFRGRDFTPVGEDVTRKNSRNRTGCTSQRNQGNLAGTYAPLSHKWIARC</sequence>
<dbReference type="SUPFAM" id="SSF56112">
    <property type="entry name" value="Protein kinase-like (PK-like)"/>
    <property type="match status" value="1"/>
</dbReference>
<keyword evidence="1" id="KW-0547">Nucleotide-binding</keyword>
<dbReference type="EMBL" id="BAABJR010000013">
    <property type="protein sequence ID" value="GAA5212816.1"/>
    <property type="molecule type" value="Genomic_DNA"/>
</dbReference>
<protein>
    <recommendedName>
        <fullName evidence="3">Protein kinase domain-containing protein</fullName>
    </recommendedName>
</protein>
<organism evidence="4 5">
    <name type="scientific">Streptomyces thinghirensis</name>
    <dbReference type="NCBI Taxonomy" id="551547"/>
    <lineage>
        <taxon>Bacteria</taxon>
        <taxon>Bacillati</taxon>
        <taxon>Actinomycetota</taxon>
        <taxon>Actinomycetes</taxon>
        <taxon>Kitasatosporales</taxon>
        <taxon>Streptomycetaceae</taxon>
        <taxon>Streptomyces</taxon>
    </lineage>
</organism>
<dbReference type="InterPro" id="IPR011009">
    <property type="entry name" value="Kinase-like_dom_sf"/>
</dbReference>
<dbReference type="PANTHER" id="PTHR24346">
    <property type="entry name" value="MAP/MICROTUBULE AFFINITY-REGULATING KINASE"/>
    <property type="match status" value="1"/>
</dbReference>
<dbReference type="Pfam" id="PF03995">
    <property type="entry name" value="Inhibitor_I36"/>
    <property type="match status" value="1"/>
</dbReference>
<dbReference type="SMART" id="SM00220">
    <property type="entry name" value="S_TKc"/>
    <property type="match status" value="1"/>
</dbReference>
<reference evidence="5" key="1">
    <citation type="journal article" date="2019" name="Int. J. Syst. Evol. Microbiol.">
        <title>The Global Catalogue of Microorganisms (GCM) 10K type strain sequencing project: providing services to taxonomists for standard genome sequencing and annotation.</title>
        <authorList>
            <consortium name="The Broad Institute Genomics Platform"/>
            <consortium name="The Broad Institute Genome Sequencing Center for Infectious Disease"/>
            <person name="Wu L."/>
            <person name="Ma J."/>
        </authorList>
    </citation>
    <scope>NUCLEOTIDE SEQUENCE [LARGE SCALE GENOMIC DNA]</scope>
    <source>
        <strain evidence="5">JCM 18306</strain>
    </source>
</reference>
<name>A0ABP9T7F3_9ACTN</name>
<dbReference type="RefSeq" id="WP_345634132.1">
    <property type="nucleotide sequence ID" value="NZ_BAABJR010000013.1"/>
</dbReference>
<dbReference type="PANTHER" id="PTHR24346:SF30">
    <property type="entry name" value="MATERNAL EMBRYONIC LEUCINE ZIPPER KINASE"/>
    <property type="match status" value="1"/>
</dbReference>
<proteinExistence type="predicted"/>
<dbReference type="InterPro" id="IPR000719">
    <property type="entry name" value="Prot_kinase_dom"/>
</dbReference>
<keyword evidence="5" id="KW-1185">Reference proteome</keyword>
<evidence type="ECO:0000256" key="2">
    <source>
        <dbReference type="ARBA" id="ARBA00022840"/>
    </source>
</evidence>
<comment type="caution">
    <text evidence="4">The sequence shown here is derived from an EMBL/GenBank/DDBJ whole genome shotgun (WGS) entry which is preliminary data.</text>
</comment>
<keyword evidence="2" id="KW-0067">ATP-binding</keyword>
<feature type="domain" description="Protein kinase" evidence="3">
    <location>
        <begin position="19"/>
        <end position="292"/>
    </location>
</feature>
<dbReference type="Proteomes" id="UP001499878">
    <property type="component" value="Unassembled WGS sequence"/>
</dbReference>
<evidence type="ECO:0000256" key="1">
    <source>
        <dbReference type="ARBA" id="ARBA00022741"/>
    </source>
</evidence>